<proteinExistence type="predicted"/>
<dbReference type="CDD" id="cd04301">
    <property type="entry name" value="NAT_SF"/>
    <property type="match status" value="1"/>
</dbReference>
<reference evidence="2" key="2">
    <citation type="submission" date="2022-10" db="EMBL/GenBank/DDBJ databases">
        <authorList>
            <consortium name="ENA_rothamsted_submissions"/>
            <consortium name="culmorum"/>
            <person name="King R."/>
        </authorList>
    </citation>
    <scope>NUCLEOTIDE SEQUENCE</scope>
</reference>
<accession>A0A9N9RZG0</accession>
<dbReference type="PANTHER" id="PTHR20905:SF28">
    <property type="entry name" value="GH28833P-RELATED"/>
    <property type="match status" value="1"/>
</dbReference>
<evidence type="ECO:0000313" key="2">
    <source>
        <dbReference type="EMBL" id="CAG9806245.1"/>
    </source>
</evidence>
<dbReference type="InterPro" id="IPR016181">
    <property type="entry name" value="Acyl_CoA_acyltransferase"/>
</dbReference>
<sequence length="231" mass="26310">MFGQIFSKDLNKNIEFIPYNSTYYDQTIEVIRKAFFKYETVSVGSEIDQNVEAQRDLEGLCDDALKKSDVSIIARDVELDKIVGVAINVKQTKQVGSDEKSYFERISDECKTKSAKSLMNFMIAADAKVDLFEKFNVDSLFEIMFLAVLKEYGRQGIGYELCKYSIDNAKNNDLKLISSLFTGRNTHAIGRKLGFEVVFEESFNNYSFNGKTFAERCCDPELTYHLAAKSL</sequence>
<reference evidence="2" key="1">
    <citation type="submission" date="2022-01" db="EMBL/GenBank/DDBJ databases">
        <authorList>
            <person name="King R."/>
        </authorList>
    </citation>
    <scope>NUCLEOTIDE SEQUENCE</scope>
</reference>
<dbReference type="PANTHER" id="PTHR20905">
    <property type="entry name" value="N-ACETYLTRANSFERASE-RELATED"/>
    <property type="match status" value="1"/>
</dbReference>
<keyword evidence="3" id="KW-1185">Reference proteome</keyword>
<organism evidence="2 3">
    <name type="scientific">Chironomus riparius</name>
    <dbReference type="NCBI Taxonomy" id="315576"/>
    <lineage>
        <taxon>Eukaryota</taxon>
        <taxon>Metazoa</taxon>
        <taxon>Ecdysozoa</taxon>
        <taxon>Arthropoda</taxon>
        <taxon>Hexapoda</taxon>
        <taxon>Insecta</taxon>
        <taxon>Pterygota</taxon>
        <taxon>Neoptera</taxon>
        <taxon>Endopterygota</taxon>
        <taxon>Diptera</taxon>
        <taxon>Nematocera</taxon>
        <taxon>Chironomoidea</taxon>
        <taxon>Chironomidae</taxon>
        <taxon>Chironominae</taxon>
        <taxon>Chironomus</taxon>
    </lineage>
</organism>
<dbReference type="EMBL" id="OU895878">
    <property type="protein sequence ID" value="CAG9806245.1"/>
    <property type="molecule type" value="Genomic_DNA"/>
</dbReference>
<feature type="domain" description="N-acetyltransferase" evidence="1">
    <location>
        <begin position="72"/>
        <end position="215"/>
    </location>
</feature>
<dbReference type="AlphaFoldDB" id="A0A9N9RZG0"/>
<evidence type="ECO:0000313" key="3">
    <source>
        <dbReference type="Proteomes" id="UP001153620"/>
    </source>
</evidence>
<dbReference type="PROSITE" id="PS51186">
    <property type="entry name" value="GNAT"/>
    <property type="match status" value="1"/>
</dbReference>
<dbReference type="Proteomes" id="UP001153620">
    <property type="component" value="Chromosome 2"/>
</dbReference>
<dbReference type="GO" id="GO:0008080">
    <property type="term" value="F:N-acetyltransferase activity"/>
    <property type="evidence" value="ECO:0007669"/>
    <property type="project" value="TreeGrafter"/>
</dbReference>
<dbReference type="InterPro" id="IPR000182">
    <property type="entry name" value="GNAT_dom"/>
</dbReference>
<dbReference type="SUPFAM" id="SSF55729">
    <property type="entry name" value="Acyl-CoA N-acyltransferases (Nat)"/>
    <property type="match status" value="1"/>
</dbReference>
<dbReference type="Pfam" id="PF00583">
    <property type="entry name" value="Acetyltransf_1"/>
    <property type="match status" value="1"/>
</dbReference>
<gene>
    <name evidence="2" type="ORF">CHIRRI_LOCUS9106</name>
</gene>
<dbReference type="OrthoDB" id="8191594at2759"/>
<dbReference type="Gene3D" id="3.40.630.30">
    <property type="match status" value="1"/>
</dbReference>
<evidence type="ECO:0000259" key="1">
    <source>
        <dbReference type="PROSITE" id="PS51186"/>
    </source>
</evidence>
<name>A0A9N9RZG0_9DIPT</name>
<protein>
    <recommendedName>
        <fullName evidence="1">N-acetyltransferase domain-containing protein</fullName>
    </recommendedName>
</protein>